<organism evidence="1">
    <name type="scientific">hydrothermal vent metagenome</name>
    <dbReference type="NCBI Taxonomy" id="652676"/>
    <lineage>
        <taxon>unclassified sequences</taxon>
        <taxon>metagenomes</taxon>
        <taxon>ecological metagenomes</taxon>
    </lineage>
</organism>
<name>A0A3B0UMF0_9ZZZZ</name>
<gene>
    <name evidence="1" type="ORF">MNBD_BACTEROID06-385</name>
</gene>
<dbReference type="Gene3D" id="2.40.160.60">
    <property type="entry name" value="Outer membrane protein transport protein (OMPP1/FadL/TodX)"/>
    <property type="match status" value="1"/>
</dbReference>
<reference evidence="1" key="1">
    <citation type="submission" date="2018-06" db="EMBL/GenBank/DDBJ databases">
        <authorList>
            <person name="Zhirakovskaya E."/>
        </authorList>
    </citation>
    <scope>NUCLEOTIDE SEQUENCE</scope>
</reference>
<dbReference type="AlphaFoldDB" id="A0A3B0UMF0"/>
<feature type="non-terminal residue" evidence="1">
    <location>
        <position position="122"/>
    </location>
</feature>
<dbReference type="EMBL" id="UOES01000264">
    <property type="protein sequence ID" value="VAW27582.1"/>
    <property type="molecule type" value="Genomic_DNA"/>
</dbReference>
<proteinExistence type="predicted"/>
<sequence length="122" mass="13600">MKKVWLFIAVFGLSSLVAIAQKGDYVIDEKSNFMDRVYVGGGFGLSGGSNSTIITVSPMVGYMVSNRFSVGVGATYQYFKINNFTDNQYGGLLFARMNLFKQIFGYAEYSFINQIDYRDGVT</sequence>
<accession>A0A3B0UMF0</accession>
<evidence type="ECO:0000313" key="1">
    <source>
        <dbReference type="EMBL" id="VAW27582.1"/>
    </source>
</evidence>
<evidence type="ECO:0008006" key="2">
    <source>
        <dbReference type="Google" id="ProtNLM"/>
    </source>
</evidence>
<protein>
    <recommendedName>
        <fullName evidence="2">Outer membrane protein beta-barrel domain-containing protein</fullName>
    </recommendedName>
</protein>